<feature type="binding site" evidence="2">
    <location>
        <position position="129"/>
    </location>
    <ligand>
        <name>ATP</name>
        <dbReference type="ChEBI" id="CHEBI:30616"/>
    </ligand>
</feature>
<dbReference type="InterPro" id="IPR014729">
    <property type="entry name" value="Rossmann-like_a/b/a_fold"/>
</dbReference>
<sequence length="241" mass="27428">MRKILSRLRRAVDDYNMIEEGDRIAVGVSGGKDSLTLLCALSELRRFYPKCFELVGVSIDMGFDGTDFSEVAALCQRLGVEYIVEKTDIAEVVFDIRQEKNPCSLCAKMRRGGVNDLAVKNGCGKVALGHHNEDVIETFFLSLFYEGRLSCFSPVTYLSRRDIHVIRPMIYVPEGDIKGFAKRSALPVVLSNCPMDGKSKRRDMRGFIDERRREDKFFKTKMMHAIQTGLPDWKINNQNEK</sequence>
<feature type="binding site" evidence="2">
    <location>
        <position position="59"/>
    </location>
    <ligand>
        <name>ATP</name>
        <dbReference type="ChEBI" id="CHEBI:30616"/>
    </ligand>
</feature>
<dbReference type="GO" id="GO:0005524">
    <property type="term" value="F:ATP binding"/>
    <property type="evidence" value="ECO:0007669"/>
    <property type="project" value="UniProtKB-KW"/>
</dbReference>
<evidence type="ECO:0000256" key="1">
    <source>
        <dbReference type="ARBA" id="ARBA00022679"/>
    </source>
</evidence>
<gene>
    <name evidence="4" type="ORF">H9900_02815</name>
</gene>
<reference evidence="4" key="1">
    <citation type="journal article" date="2021" name="PeerJ">
        <title>Extensive microbial diversity within the chicken gut microbiome revealed by metagenomics and culture.</title>
        <authorList>
            <person name="Gilroy R."/>
            <person name="Ravi A."/>
            <person name="Getino M."/>
            <person name="Pursley I."/>
            <person name="Horton D.L."/>
            <person name="Alikhan N.F."/>
            <person name="Baker D."/>
            <person name="Gharbi K."/>
            <person name="Hall N."/>
            <person name="Watson M."/>
            <person name="Adriaenssens E.M."/>
            <person name="Foster-Nyarko E."/>
            <person name="Jarju S."/>
            <person name="Secka A."/>
            <person name="Antonio M."/>
            <person name="Oren A."/>
            <person name="Chaudhuri R.R."/>
            <person name="La Ragione R."/>
            <person name="Hildebrand F."/>
            <person name="Pallen M.J."/>
        </authorList>
    </citation>
    <scope>NUCLEOTIDE SEQUENCE</scope>
    <source>
        <strain evidence="4">5790</strain>
    </source>
</reference>
<protein>
    <submittedName>
        <fullName evidence="4">tRNA 2-thiocytidine(32) synthetase TtcA</fullName>
    </submittedName>
</protein>
<dbReference type="SUPFAM" id="SSF52402">
    <property type="entry name" value="Adenine nucleotide alpha hydrolases-like"/>
    <property type="match status" value="1"/>
</dbReference>
<dbReference type="EMBL" id="DXIJ01000055">
    <property type="protein sequence ID" value="HIV85725.1"/>
    <property type="molecule type" value="Genomic_DNA"/>
</dbReference>
<organism evidence="4 5">
    <name type="scientific">Candidatus Monoglobus merdigallinarum</name>
    <dbReference type="NCBI Taxonomy" id="2838698"/>
    <lineage>
        <taxon>Bacteria</taxon>
        <taxon>Bacillati</taxon>
        <taxon>Bacillota</taxon>
        <taxon>Clostridia</taxon>
        <taxon>Monoglobales</taxon>
        <taxon>Monoglobaceae</taxon>
        <taxon>Monoglobus</taxon>
    </lineage>
</organism>
<proteinExistence type="predicted"/>
<evidence type="ECO:0000256" key="2">
    <source>
        <dbReference type="PIRSR" id="PIRSR004976-51"/>
    </source>
</evidence>
<comment type="caution">
    <text evidence="4">The sequence shown here is derived from an EMBL/GenBank/DDBJ whole genome shotgun (WGS) entry which is preliminary data.</text>
</comment>
<keyword evidence="1" id="KW-0808">Transferase</keyword>
<dbReference type="GO" id="GO:0016740">
    <property type="term" value="F:transferase activity"/>
    <property type="evidence" value="ECO:0007669"/>
    <property type="project" value="UniProtKB-KW"/>
</dbReference>
<dbReference type="CDD" id="cd24138">
    <property type="entry name" value="TtcA-like"/>
    <property type="match status" value="1"/>
</dbReference>
<dbReference type="InterPro" id="IPR011063">
    <property type="entry name" value="TilS/TtcA_N"/>
</dbReference>
<evidence type="ECO:0000313" key="4">
    <source>
        <dbReference type="EMBL" id="HIV85725.1"/>
    </source>
</evidence>
<feature type="binding site" evidence="2">
    <location>
        <position position="134"/>
    </location>
    <ligand>
        <name>ATP</name>
        <dbReference type="ChEBI" id="CHEBI:30616"/>
    </ligand>
</feature>
<keyword evidence="2" id="KW-0067">ATP-binding</keyword>
<name>A0A9D1TLE7_9FIRM</name>
<evidence type="ECO:0000313" key="5">
    <source>
        <dbReference type="Proteomes" id="UP000824162"/>
    </source>
</evidence>
<accession>A0A9D1TLE7</accession>
<dbReference type="Gene3D" id="3.40.50.620">
    <property type="entry name" value="HUPs"/>
    <property type="match status" value="1"/>
</dbReference>
<dbReference type="PANTHER" id="PTHR43686">
    <property type="entry name" value="SULFURTRANSFERASE-RELATED"/>
    <property type="match status" value="1"/>
</dbReference>
<feature type="domain" description="tRNA(Ile)-lysidine/2-thiocytidine synthase N-terminal" evidence="3">
    <location>
        <begin position="24"/>
        <end position="189"/>
    </location>
</feature>
<reference evidence="4" key="2">
    <citation type="submission" date="2021-04" db="EMBL/GenBank/DDBJ databases">
        <authorList>
            <person name="Gilroy R."/>
        </authorList>
    </citation>
    <scope>NUCLEOTIDE SEQUENCE</scope>
    <source>
        <strain evidence="4">5790</strain>
    </source>
</reference>
<dbReference type="Pfam" id="PF01171">
    <property type="entry name" value="ATP_bind_3"/>
    <property type="match status" value="1"/>
</dbReference>
<dbReference type="PANTHER" id="PTHR43686:SF1">
    <property type="entry name" value="AMINOTRAN_5 DOMAIN-CONTAINING PROTEIN"/>
    <property type="match status" value="1"/>
</dbReference>
<feature type="binding site" evidence="2">
    <location>
        <position position="33"/>
    </location>
    <ligand>
        <name>ATP</name>
        <dbReference type="ChEBI" id="CHEBI:30616"/>
    </ligand>
</feature>
<dbReference type="InterPro" id="IPR035107">
    <property type="entry name" value="tRNA_thiolation_TtcA_Ctu1"/>
</dbReference>
<dbReference type="GO" id="GO:0008033">
    <property type="term" value="P:tRNA processing"/>
    <property type="evidence" value="ECO:0007669"/>
    <property type="project" value="InterPro"/>
</dbReference>
<dbReference type="AlphaFoldDB" id="A0A9D1TLE7"/>
<dbReference type="Proteomes" id="UP000824162">
    <property type="component" value="Unassembled WGS sequence"/>
</dbReference>
<feature type="binding site" evidence="2">
    <location>
        <begin position="27"/>
        <end position="29"/>
    </location>
    <ligand>
        <name>ATP</name>
        <dbReference type="ChEBI" id="CHEBI:30616"/>
    </ligand>
</feature>
<evidence type="ECO:0000259" key="3">
    <source>
        <dbReference type="Pfam" id="PF01171"/>
    </source>
</evidence>
<keyword evidence="2" id="KW-0547">Nucleotide-binding</keyword>
<dbReference type="PIRSF" id="PIRSF004976">
    <property type="entry name" value="ATPase_YdaO"/>
    <property type="match status" value="1"/>
</dbReference>